<dbReference type="SUPFAM" id="SSF46785">
    <property type="entry name" value="Winged helix' DNA-binding domain"/>
    <property type="match status" value="1"/>
</dbReference>
<keyword evidence="3" id="KW-1185">Reference proteome</keyword>
<gene>
    <name evidence="2" type="ORF">GCM10009836_63490</name>
</gene>
<dbReference type="SMART" id="SM00347">
    <property type="entry name" value="HTH_MARR"/>
    <property type="match status" value="1"/>
</dbReference>
<sequence length="136" mass="14786">MHVRLGMLLRQAHRHAARAFAEALAPLDLTPRHYGVLLVLTRDGVSTQRDLIGQTGSDKAGMTRTVEDLETLGHVRRTPSPTDRRVAEIRLTDRGRAAFTEATALAEEVGRGLFAGFTEGELATVESVLSRLVAGE</sequence>
<evidence type="ECO:0000313" key="3">
    <source>
        <dbReference type="Proteomes" id="UP001500449"/>
    </source>
</evidence>
<dbReference type="Gene3D" id="1.10.10.10">
    <property type="entry name" value="Winged helix-like DNA-binding domain superfamily/Winged helix DNA-binding domain"/>
    <property type="match status" value="1"/>
</dbReference>
<dbReference type="Proteomes" id="UP001500449">
    <property type="component" value="Unassembled WGS sequence"/>
</dbReference>
<dbReference type="InterPro" id="IPR039422">
    <property type="entry name" value="MarR/SlyA-like"/>
</dbReference>
<comment type="caution">
    <text evidence="2">The sequence shown here is derived from an EMBL/GenBank/DDBJ whole genome shotgun (WGS) entry which is preliminary data.</text>
</comment>
<dbReference type="EMBL" id="BAAAQK010000026">
    <property type="protein sequence ID" value="GAA1873769.1"/>
    <property type="molecule type" value="Genomic_DNA"/>
</dbReference>
<dbReference type="PROSITE" id="PS50995">
    <property type="entry name" value="HTH_MARR_2"/>
    <property type="match status" value="1"/>
</dbReference>
<name>A0ABN2NLZ0_9PSEU</name>
<reference evidence="2 3" key="1">
    <citation type="journal article" date="2019" name="Int. J. Syst. Evol. Microbiol.">
        <title>The Global Catalogue of Microorganisms (GCM) 10K type strain sequencing project: providing services to taxonomists for standard genome sequencing and annotation.</title>
        <authorList>
            <consortium name="The Broad Institute Genomics Platform"/>
            <consortium name="The Broad Institute Genome Sequencing Center for Infectious Disease"/>
            <person name="Wu L."/>
            <person name="Ma J."/>
        </authorList>
    </citation>
    <scope>NUCLEOTIDE SEQUENCE [LARGE SCALE GENOMIC DNA]</scope>
    <source>
        <strain evidence="2 3">JCM 16009</strain>
    </source>
</reference>
<dbReference type="PANTHER" id="PTHR33164:SF99">
    <property type="entry name" value="MARR FAMILY REGULATORY PROTEIN"/>
    <property type="match status" value="1"/>
</dbReference>
<dbReference type="InterPro" id="IPR000835">
    <property type="entry name" value="HTH_MarR-typ"/>
</dbReference>
<dbReference type="PANTHER" id="PTHR33164">
    <property type="entry name" value="TRANSCRIPTIONAL REGULATOR, MARR FAMILY"/>
    <property type="match status" value="1"/>
</dbReference>
<proteinExistence type="predicted"/>
<feature type="domain" description="HTH marR-type" evidence="1">
    <location>
        <begin position="2"/>
        <end position="134"/>
    </location>
</feature>
<protein>
    <recommendedName>
        <fullName evidence="1">HTH marR-type domain-containing protein</fullName>
    </recommendedName>
</protein>
<dbReference type="PRINTS" id="PR00598">
    <property type="entry name" value="HTHMARR"/>
</dbReference>
<dbReference type="InterPro" id="IPR036390">
    <property type="entry name" value="WH_DNA-bd_sf"/>
</dbReference>
<dbReference type="Pfam" id="PF12802">
    <property type="entry name" value="MarR_2"/>
    <property type="match status" value="1"/>
</dbReference>
<evidence type="ECO:0000259" key="1">
    <source>
        <dbReference type="PROSITE" id="PS50995"/>
    </source>
</evidence>
<dbReference type="InterPro" id="IPR036388">
    <property type="entry name" value="WH-like_DNA-bd_sf"/>
</dbReference>
<accession>A0ABN2NLZ0</accession>
<organism evidence="2 3">
    <name type="scientific">Pseudonocardia ailaonensis</name>
    <dbReference type="NCBI Taxonomy" id="367279"/>
    <lineage>
        <taxon>Bacteria</taxon>
        <taxon>Bacillati</taxon>
        <taxon>Actinomycetota</taxon>
        <taxon>Actinomycetes</taxon>
        <taxon>Pseudonocardiales</taxon>
        <taxon>Pseudonocardiaceae</taxon>
        <taxon>Pseudonocardia</taxon>
    </lineage>
</organism>
<evidence type="ECO:0000313" key="2">
    <source>
        <dbReference type="EMBL" id="GAA1873769.1"/>
    </source>
</evidence>